<keyword evidence="2" id="KW-1133">Transmembrane helix</keyword>
<name>A0A9P7RLS7_9AGAR</name>
<dbReference type="EMBL" id="CM032191">
    <property type="protein sequence ID" value="KAG7085994.1"/>
    <property type="molecule type" value="Genomic_DNA"/>
</dbReference>
<evidence type="ECO:0000313" key="4">
    <source>
        <dbReference type="Proteomes" id="UP001049176"/>
    </source>
</evidence>
<dbReference type="GeneID" id="66072593"/>
<evidence type="ECO:0000256" key="2">
    <source>
        <dbReference type="SAM" id="Phobius"/>
    </source>
</evidence>
<organism evidence="3 4">
    <name type="scientific">Marasmius oreades</name>
    <name type="common">fairy-ring Marasmius</name>
    <dbReference type="NCBI Taxonomy" id="181124"/>
    <lineage>
        <taxon>Eukaryota</taxon>
        <taxon>Fungi</taxon>
        <taxon>Dikarya</taxon>
        <taxon>Basidiomycota</taxon>
        <taxon>Agaricomycotina</taxon>
        <taxon>Agaricomycetes</taxon>
        <taxon>Agaricomycetidae</taxon>
        <taxon>Agaricales</taxon>
        <taxon>Marasmiineae</taxon>
        <taxon>Marasmiaceae</taxon>
        <taxon>Marasmius</taxon>
    </lineage>
</organism>
<accession>A0A9P7RLS7</accession>
<comment type="caution">
    <text evidence="3">The sequence shown here is derived from an EMBL/GenBank/DDBJ whole genome shotgun (WGS) entry which is preliminary data.</text>
</comment>
<evidence type="ECO:0000256" key="1">
    <source>
        <dbReference type="SAM" id="MobiDB-lite"/>
    </source>
</evidence>
<reference evidence="3" key="1">
    <citation type="journal article" date="2021" name="Genome Biol. Evol.">
        <title>The assembled and annotated genome of the fairy-ring fungus Marasmius oreades.</title>
        <authorList>
            <person name="Hiltunen M."/>
            <person name="Ament-Velasquez S.L."/>
            <person name="Johannesson H."/>
        </authorList>
    </citation>
    <scope>NUCLEOTIDE SEQUENCE</scope>
    <source>
        <strain evidence="3">03SP1</strain>
    </source>
</reference>
<dbReference type="OrthoDB" id="3153758at2759"/>
<dbReference type="RefSeq" id="XP_043002465.1">
    <property type="nucleotide sequence ID" value="XM_043160508.1"/>
</dbReference>
<dbReference type="AlphaFoldDB" id="A0A9P7RLS7"/>
<sequence>MSSSEFQNNGPPPPYSPTERSPNYGSSRNLYQGSVTRPGASMITNVTFVSQRTPLLPRSSATSNHTKLRLMFRFMLITGIFFVGMITFYSFERFFAVPTSWINLTPSPECTSIGARTYTGILSYMPEGYHPYVFCSFIPVTIHGRKIPRPLSCYSEPFEREVDSPPRNVTHTITRGKWLVDFGEGSCIPTWDPLPSGVPNPTPDPGCHSYRIRGYTAFMSLSRIPPGLDPLHSCRNTPAVINGHRVLPEQCQLEQISNGEILRARFMVEEPSCTPVWTDVRPDYQCARYGVKRFYGSLAGIKELDGLKVCREVPYAFFGKEMRKPDSCERDGSGGIRGIWEIDFNVPECHPILRDLRDKGCAGTRNKRVEAQVVDIGKHEDWYRMCTTTPLRWDGVVYYPTQCESRTIWFFNYKVALYDIYDPSCR</sequence>
<feature type="transmembrane region" description="Helical" evidence="2">
    <location>
        <begin position="70"/>
        <end position="91"/>
    </location>
</feature>
<proteinExistence type="predicted"/>
<dbReference type="Proteomes" id="UP001049176">
    <property type="component" value="Chromosome 11"/>
</dbReference>
<feature type="region of interest" description="Disordered" evidence="1">
    <location>
        <begin position="1"/>
        <end position="30"/>
    </location>
</feature>
<dbReference type="KEGG" id="more:E1B28_003517"/>
<evidence type="ECO:0000313" key="3">
    <source>
        <dbReference type="EMBL" id="KAG7085994.1"/>
    </source>
</evidence>
<keyword evidence="2" id="KW-0812">Transmembrane</keyword>
<protein>
    <submittedName>
        <fullName evidence="3">Uncharacterized protein</fullName>
    </submittedName>
</protein>
<gene>
    <name evidence="3" type="ORF">E1B28_003517</name>
</gene>
<keyword evidence="2" id="KW-0472">Membrane</keyword>
<keyword evidence="4" id="KW-1185">Reference proteome</keyword>